<feature type="transmembrane region" description="Helical" evidence="8">
    <location>
        <begin position="35"/>
        <end position="57"/>
    </location>
</feature>
<evidence type="ECO:0000256" key="7">
    <source>
        <dbReference type="ARBA" id="ARBA00023136"/>
    </source>
</evidence>
<protein>
    <submittedName>
        <fullName evidence="9">Malonate transporter</fullName>
    </submittedName>
</protein>
<dbReference type="InterPro" id="IPR038770">
    <property type="entry name" value="Na+/solute_symporter_sf"/>
</dbReference>
<feature type="transmembrane region" description="Helical" evidence="8">
    <location>
        <begin position="69"/>
        <end position="88"/>
    </location>
</feature>
<keyword evidence="4" id="KW-1003">Cell membrane</keyword>
<dbReference type="Gene3D" id="1.20.1530.20">
    <property type="match status" value="1"/>
</dbReference>
<evidence type="ECO:0000313" key="9">
    <source>
        <dbReference type="EMBL" id="GLQ33967.1"/>
    </source>
</evidence>
<name>A0ABQ5VRT1_9RHOB</name>
<keyword evidence="5 8" id="KW-0812">Transmembrane</keyword>
<proteinExistence type="inferred from homology"/>
<dbReference type="PANTHER" id="PTHR36838">
    <property type="entry name" value="AUXIN EFFLUX CARRIER FAMILY PROTEIN"/>
    <property type="match status" value="1"/>
</dbReference>
<keyword evidence="10" id="KW-1185">Reference proteome</keyword>
<dbReference type="InterPro" id="IPR004776">
    <property type="entry name" value="Mem_transp_PIN-like"/>
</dbReference>
<dbReference type="PANTHER" id="PTHR36838:SF3">
    <property type="entry name" value="TRANSPORTER AUXIN EFFLUX CARRIER EC FAMILY"/>
    <property type="match status" value="1"/>
</dbReference>
<keyword evidence="7 8" id="KW-0472">Membrane</keyword>
<organism evidence="9 10">
    <name type="scientific">Amylibacter marinus</name>
    <dbReference type="NCBI Taxonomy" id="1475483"/>
    <lineage>
        <taxon>Bacteria</taxon>
        <taxon>Pseudomonadati</taxon>
        <taxon>Pseudomonadota</taxon>
        <taxon>Alphaproteobacteria</taxon>
        <taxon>Rhodobacterales</taxon>
        <taxon>Paracoccaceae</taxon>
        <taxon>Amylibacter</taxon>
    </lineage>
</organism>
<feature type="transmembrane region" description="Helical" evidence="8">
    <location>
        <begin position="100"/>
        <end position="119"/>
    </location>
</feature>
<gene>
    <name evidence="9" type="ORF">GCM10007939_02500</name>
</gene>
<reference evidence="10" key="1">
    <citation type="journal article" date="2019" name="Int. J. Syst. Evol. Microbiol.">
        <title>The Global Catalogue of Microorganisms (GCM) 10K type strain sequencing project: providing services to taxonomists for standard genome sequencing and annotation.</title>
        <authorList>
            <consortium name="The Broad Institute Genomics Platform"/>
            <consortium name="The Broad Institute Genome Sequencing Center for Infectious Disease"/>
            <person name="Wu L."/>
            <person name="Ma J."/>
        </authorList>
    </citation>
    <scope>NUCLEOTIDE SEQUENCE [LARGE SCALE GENOMIC DNA]</scope>
    <source>
        <strain evidence="10">NBRC 110140</strain>
    </source>
</reference>
<evidence type="ECO:0000256" key="6">
    <source>
        <dbReference type="ARBA" id="ARBA00022989"/>
    </source>
</evidence>
<comment type="subcellular location">
    <subcellularLocation>
        <location evidence="1">Cell membrane</location>
        <topology evidence="1">Multi-pass membrane protein</topology>
    </subcellularLocation>
</comment>
<keyword evidence="6 8" id="KW-1133">Transmembrane helix</keyword>
<evidence type="ECO:0000313" key="10">
    <source>
        <dbReference type="Proteomes" id="UP001156694"/>
    </source>
</evidence>
<comment type="similarity">
    <text evidence="2">Belongs to the auxin efflux carrier (TC 2.A.69) family.</text>
</comment>
<feature type="transmembrane region" description="Helical" evidence="8">
    <location>
        <begin position="199"/>
        <end position="217"/>
    </location>
</feature>
<sequence>MFEISQIILPVFFIIALGYGARWRGSVDDQQSDTLAYFAQNFAIPALLFNAVAHLNLREVFNAPLFVSYYLPALVVFLLGMILARAFFKRTAGQSVSIGFTGLFSNTVLLGLPIMELAFGPASMTSNYALISVHVPFCYTIGITCMEILRADGAGFWVIIKAIGRAIFKNTLAMALIAGFAFNFSGLVLPEVVERALDMMVRAALPVALFSLGAVLFRYKLTNNLPEVAMVSVLKLLLFPALAYVMATHVFNLPDMVRNSVVITAAMPPGINTYIFANIYNRGKATAASSVVIATFLSIFTISAWLALLT</sequence>
<evidence type="ECO:0000256" key="3">
    <source>
        <dbReference type="ARBA" id="ARBA00022448"/>
    </source>
</evidence>
<evidence type="ECO:0000256" key="4">
    <source>
        <dbReference type="ARBA" id="ARBA00022475"/>
    </source>
</evidence>
<evidence type="ECO:0000256" key="8">
    <source>
        <dbReference type="SAM" id="Phobius"/>
    </source>
</evidence>
<accession>A0ABQ5VRT1</accession>
<dbReference type="EMBL" id="BSNN01000002">
    <property type="protein sequence ID" value="GLQ33967.1"/>
    <property type="molecule type" value="Genomic_DNA"/>
</dbReference>
<feature type="transmembrane region" description="Helical" evidence="8">
    <location>
        <begin position="172"/>
        <end position="193"/>
    </location>
</feature>
<evidence type="ECO:0000256" key="1">
    <source>
        <dbReference type="ARBA" id="ARBA00004651"/>
    </source>
</evidence>
<keyword evidence="3" id="KW-0813">Transport</keyword>
<evidence type="ECO:0000256" key="2">
    <source>
        <dbReference type="ARBA" id="ARBA00010145"/>
    </source>
</evidence>
<feature type="transmembrane region" description="Helical" evidence="8">
    <location>
        <begin position="229"/>
        <end position="247"/>
    </location>
</feature>
<evidence type="ECO:0000256" key="5">
    <source>
        <dbReference type="ARBA" id="ARBA00022692"/>
    </source>
</evidence>
<dbReference type="Proteomes" id="UP001156694">
    <property type="component" value="Unassembled WGS sequence"/>
</dbReference>
<feature type="transmembrane region" description="Helical" evidence="8">
    <location>
        <begin position="287"/>
        <end position="308"/>
    </location>
</feature>
<dbReference type="RefSeq" id="WP_284375405.1">
    <property type="nucleotide sequence ID" value="NZ_BSNN01000002.1"/>
</dbReference>
<dbReference type="Pfam" id="PF03547">
    <property type="entry name" value="Mem_trans"/>
    <property type="match status" value="1"/>
</dbReference>
<feature type="transmembrane region" description="Helical" evidence="8">
    <location>
        <begin position="6"/>
        <end position="23"/>
    </location>
</feature>
<feature type="transmembrane region" description="Helical" evidence="8">
    <location>
        <begin position="259"/>
        <end position="280"/>
    </location>
</feature>
<comment type="caution">
    <text evidence="9">The sequence shown here is derived from an EMBL/GenBank/DDBJ whole genome shotgun (WGS) entry which is preliminary data.</text>
</comment>